<evidence type="ECO:0000256" key="4">
    <source>
        <dbReference type="ARBA" id="ARBA00022989"/>
    </source>
</evidence>
<feature type="transmembrane region" description="Helical" evidence="7">
    <location>
        <begin position="275"/>
        <end position="296"/>
    </location>
</feature>
<dbReference type="RefSeq" id="WP_264946637.1">
    <property type="nucleotide sequence ID" value="NZ_JAPDRA010000017.1"/>
</dbReference>
<evidence type="ECO:0000256" key="7">
    <source>
        <dbReference type="SAM" id="Phobius"/>
    </source>
</evidence>
<name>A0ABW3HAZ2_9SPHN</name>
<feature type="region of interest" description="Disordered" evidence="6">
    <location>
        <begin position="358"/>
        <end position="417"/>
    </location>
</feature>
<keyword evidence="3 7" id="KW-0812">Transmembrane</keyword>
<keyword evidence="9" id="KW-1185">Reference proteome</keyword>
<evidence type="ECO:0000256" key="1">
    <source>
        <dbReference type="ARBA" id="ARBA00004141"/>
    </source>
</evidence>
<protein>
    <submittedName>
        <fullName evidence="8">Type IV secretion system protein</fullName>
    </submittedName>
</protein>
<feature type="transmembrane region" description="Helical" evidence="7">
    <location>
        <begin position="187"/>
        <end position="220"/>
    </location>
</feature>
<gene>
    <name evidence="8" type="ORF">ACFQ1E_20160</name>
</gene>
<keyword evidence="5 7" id="KW-0472">Membrane</keyword>
<evidence type="ECO:0000313" key="8">
    <source>
        <dbReference type="EMBL" id="MFD0948665.1"/>
    </source>
</evidence>
<dbReference type="EMBL" id="JBHTJG010000016">
    <property type="protein sequence ID" value="MFD0948665.1"/>
    <property type="molecule type" value="Genomic_DNA"/>
</dbReference>
<comment type="subcellular location">
    <subcellularLocation>
        <location evidence="1">Membrane</location>
        <topology evidence="1">Multi-pass membrane protein</topology>
    </subcellularLocation>
</comment>
<keyword evidence="4 7" id="KW-1133">Transmembrane helix</keyword>
<evidence type="ECO:0000313" key="9">
    <source>
        <dbReference type="Proteomes" id="UP001596977"/>
    </source>
</evidence>
<proteinExistence type="inferred from homology"/>
<evidence type="ECO:0000256" key="2">
    <source>
        <dbReference type="ARBA" id="ARBA00007802"/>
    </source>
</evidence>
<accession>A0ABW3HAZ2</accession>
<comment type="similarity">
    <text evidence="2">Belongs to the TrbL/VirB6 family.</text>
</comment>
<reference evidence="9" key="1">
    <citation type="journal article" date="2019" name="Int. J. Syst. Evol. Microbiol.">
        <title>The Global Catalogue of Microorganisms (GCM) 10K type strain sequencing project: providing services to taxonomists for standard genome sequencing and annotation.</title>
        <authorList>
            <consortium name="The Broad Institute Genomics Platform"/>
            <consortium name="The Broad Institute Genome Sequencing Center for Infectious Disease"/>
            <person name="Wu L."/>
            <person name="Ma J."/>
        </authorList>
    </citation>
    <scope>NUCLEOTIDE SEQUENCE [LARGE SCALE GENOMIC DNA]</scope>
    <source>
        <strain evidence="9">CCUG 62982</strain>
    </source>
</reference>
<feature type="transmembrane region" description="Helical" evidence="7">
    <location>
        <begin position="43"/>
        <end position="61"/>
    </location>
</feature>
<sequence>MSYCRPLYYGDGFLKGVLDFIDCQAQNMGTQGYQALAAPGSTLSLMLTGLLTLFVAFYGYRMLMGQTPVLRDGVMALAKIGIVLALASSWPAYRALVYDVAMLAPAQVTEEVGRPAGIPGAGGGLVLRLQQVDAALLALARRGVGSVEEQERSAASQAVSGRQQTVVQSAKPVDSSFDPWAIGGSRVTFLAATISALAAVRLVAGFLLALGPFFIAFLLFDATRGLFEGWVRALAGTAIGAVAVTLILGAELALLEPWLNSMLARRAVNLGIPGAPVELLVVTSVFGLAMLAALVASARVAMGFQLPAIVRAVPERIGAALRGDSPQLQQRLAMAGPQVPSEQRSRAAAIAEAVAASHRRETTASGGGGIGLGAARAASQAPARDIPAPAPVPLGQSYGRRARTRVSGSAGKRDRRS</sequence>
<dbReference type="Pfam" id="PF04610">
    <property type="entry name" value="TrbL"/>
    <property type="match status" value="1"/>
</dbReference>
<feature type="transmembrane region" description="Helical" evidence="7">
    <location>
        <begin position="73"/>
        <end position="93"/>
    </location>
</feature>
<evidence type="ECO:0000256" key="5">
    <source>
        <dbReference type="ARBA" id="ARBA00023136"/>
    </source>
</evidence>
<dbReference type="InterPro" id="IPR007688">
    <property type="entry name" value="Conjugal_tfr_TrbL/VirB6"/>
</dbReference>
<dbReference type="Proteomes" id="UP001596977">
    <property type="component" value="Unassembled WGS sequence"/>
</dbReference>
<comment type="caution">
    <text evidence="8">The sequence shown here is derived from an EMBL/GenBank/DDBJ whole genome shotgun (WGS) entry which is preliminary data.</text>
</comment>
<organism evidence="8 9">
    <name type="scientific">Sphingomonas canadensis</name>
    <dbReference type="NCBI Taxonomy" id="1219257"/>
    <lineage>
        <taxon>Bacteria</taxon>
        <taxon>Pseudomonadati</taxon>
        <taxon>Pseudomonadota</taxon>
        <taxon>Alphaproteobacteria</taxon>
        <taxon>Sphingomonadales</taxon>
        <taxon>Sphingomonadaceae</taxon>
        <taxon>Sphingomonas</taxon>
    </lineage>
</organism>
<feature type="compositionally biased region" description="Low complexity" evidence="6">
    <location>
        <begin position="373"/>
        <end position="383"/>
    </location>
</feature>
<evidence type="ECO:0000256" key="3">
    <source>
        <dbReference type="ARBA" id="ARBA00022692"/>
    </source>
</evidence>
<evidence type="ECO:0000256" key="6">
    <source>
        <dbReference type="SAM" id="MobiDB-lite"/>
    </source>
</evidence>
<feature type="transmembrane region" description="Helical" evidence="7">
    <location>
        <begin position="232"/>
        <end position="255"/>
    </location>
</feature>